<name>A0A8G2BMD0_9PROT</name>
<gene>
    <name evidence="3" type="ORF">SAMN05660686_03678</name>
</gene>
<evidence type="ECO:0000313" key="3">
    <source>
        <dbReference type="EMBL" id="SDG20912.1"/>
    </source>
</evidence>
<keyword evidence="2" id="KW-0812">Transmembrane</keyword>
<keyword evidence="4" id="KW-1185">Reference proteome</keyword>
<dbReference type="Proteomes" id="UP000198615">
    <property type="component" value="Unassembled WGS sequence"/>
</dbReference>
<protein>
    <submittedName>
        <fullName evidence="3">ATP synthase protein I</fullName>
    </submittedName>
</protein>
<sequence>MDDKNSPPSLSSLADRVKRARGGGKGSLNKDLEPGLPNSAIGVAFRVGVEMVAGVVVGAAIGYGLDQWLGTTPWMLIVFFFLGAAGGMMNVYRAATGQGLSVGYTKDADGIGPTGSKQADGESPDGGNKEG</sequence>
<dbReference type="AlphaFoldDB" id="A0A8G2BMD0"/>
<evidence type="ECO:0000256" key="2">
    <source>
        <dbReference type="SAM" id="Phobius"/>
    </source>
</evidence>
<reference evidence="3 4" key="1">
    <citation type="submission" date="2016-10" db="EMBL/GenBank/DDBJ databases">
        <authorList>
            <person name="Varghese N."/>
            <person name="Submissions S."/>
        </authorList>
    </citation>
    <scope>NUCLEOTIDE SEQUENCE [LARGE SCALE GENOMIC DNA]</scope>
    <source>
        <strain evidence="3 4">DSM 18839</strain>
    </source>
</reference>
<evidence type="ECO:0000313" key="4">
    <source>
        <dbReference type="Proteomes" id="UP000198615"/>
    </source>
</evidence>
<feature type="compositionally biased region" description="Polar residues" evidence="1">
    <location>
        <begin position="1"/>
        <end position="12"/>
    </location>
</feature>
<feature type="region of interest" description="Disordered" evidence="1">
    <location>
        <begin position="111"/>
        <end position="131"/>
    </location>
</feature>
<dbReference type="Pfam" id="PF09527">
    <property type="entry name" value="ATPase_gene1"/>
    <property type="match status" value="1"/>
</dbReference>
<dbReference type="InterPro" id="IPR032820">
    <property type="entry name" value="ATPase_put"/>
</dbReference>
<keyword evidence="2" id="KW-1133">Transmembrane helix</keyword>
<dbReference type="RefSeq" id="WP_093152612.1">
    <property type="nucleotide sequence ID" value="NZ_FNBW01000012.1"/>
</dbReference>
<keyword evidence="2" id="KW-0472">Membrane</keyword>
<accession>A0A8G2BMD0</accession>
<organism evidence="3 4">
    <name type="scientific">Thalassobaculum litoreum DSM 18839</name>
    <dbReference type="NCBI Taxonomy" id="1123362"/>
    <lineage>
        <taxon>Bacteria</taxon>
        <taxon>Pseudomonadati</taxon>
        <taxon>Pseudomonadota</taxon>
        <taxon>Alphaproteobacteria</taxon>
        <taxon>Rhodospirillales</taxon>
        <taxon>Thalassobaculaceae</taxon>
        <taxon>Thalassobaculum</taxon>
    </lineage>
</organism>
<comment type="caution">
    <text evidence="3">The sequence shown here is derived from an EMBL/GenBank/DDBJ whole genome shotgun (WGS) entry which is preliminary data.</text>
</comment>
<dbReference type="OrthoDB" id="15401at2"/>
<proteinExistence type="predicted"/>
<feature type="transmembrane region" description="Helical" evidence="2">
    <location>
        <begin position="43"/>
        <end position="65"/>
    </location>
</feature>
<feature type="transmembrane region" description="Helical" evidence="2">
    <location>
        <begin position="71"/>
        <end position="92"/>
    </location>
</feature>
<dbReference type="EMBL" id="FNBW01000012">
    <property type="protein sequence ID" value="SDG20912.1"/>
    <property type="molecule type" value="Genomic_DNA"/>
</dbReference>
<feature type="region of interest" description="Disordered" evidence="1">
    <location>
        <begin position="1"/>
        <end position="38"/>
    </location>
</feature>
<evidence type="ECO:0000256" key="1">
    <source>
        <dbReference type="SAM" id="MobiDB-lite"/>
    </source>
</evidence>